<dbReference type="SUPFAM" id="SSF52540">
    <property type="entry name" value="P-loop containing nucleoside triphosphate hydrolases"/>
    <property type="match status" value="1"/>
</dbReference>
<gene>
    <name evidence="11" type="ORF">SAMN04244570_1543</name>
</gene>
<evidence type="ECO:0000313" key="11">
    <source>
        <dbReference type="EMBL" id="SKA95096.1"/>
    </source>
</evidence>
<dbReference type="Proteomes" id="UP000190042">
    <property type="component" value="Unassembled WGS sequence"/>
</dbReference>
<dbReference type="InterPro" id="IPR017871">
    <property type="entry name" value="ABC_transporter-like_CS"/>
</dbReference>
<keyword evidence="6 11" id="KW-0067">ATP-binding</keyword>
<dbReference type="InterPro" id="IPR003439">
    <property type="entry name" value="ABC_transporter-like_ATP-bd"/>
</dbReference>
<dbReference type="CDD" id="cd03214">
    <property type="entry name" value="ABC_Iron-Siderophores_B12_Hemin"/>
    <property type="match status" value="1"/>
</dbReference>
<protein>
    <submittedName>
        <fullName evidence="11">Iron complex transport system ATP-binding protein</fullName>
    </submittedName>
</protein>
<organism evidence="11 12">
    <name type="scientific">Sporosarcina newyorkensis</name>
    <dbReference type="NCBI Taxonomy" id="759851"/>
    <lineage>
        <taxon>Bacteria</taxon>
        <taxon>Bacillati</taxon>
        <taxon>Bacillota</taxon>
        <taxon>Bacilli</taxon>
        <taxon>Bacillales</taxon>
        <taxon>Caryophanaceae</taxon>
        <taxon>Sporosarcina</taxon>
    </lineage>
</organism>
<evidence type="ECO:0000256" key="6">
    <source>
        <dbReference type="ARBA" id="ARBA00022840"/>
    </source>
</evidence>
<evidence type="ECO:0000313" key="12">
    <source>
        <dbReference type="Proteomes" id="UP000190042"/>
    </source>
</evidence>
<evidence type="ECO:0000256" key="8">
    <source>
        <dbReference type="ARBA" id="ARBA00023065"/>
    </source>
</evidence>
<dbReference type="SMART" id="SM00382">
    <property type="entry name" value="AAA"/>
    <property type="match status" value="1"/>
</dbReference>
<dbReference type="AlphaFoldDB" id="A0A1T4XZZ5"/>
<proteinExistence type="predicted"/>
<evidence type="ECO:0000256" key="5">
    <source>
        <dbReference type="ARBA" id="ARBA00022741"/>
    </source>
</evidence>
<feature type="domain" description="ABC transporter" evidence="10">
    <location>
        <begin position="2"/>
        <end position="238"/>
    </location>
</feature>
<dbReference type="PROSITE" id="PS00211">
    <property type="entry name" value="ABC_TRANSPORTER_1"/>
    <property type="match status" value="1"/>
</dbReference>
<dbReference type="GO" id="GO:0005524">
    <property type="term" value="F:ATP binding"/>
    <property type="evidence" value="ECO:0007669"/>
    <property type="project" value="UniProtKB-KW"/>
</dbReference>
<keyword evidence="7" id="KW-0408">Iron</keyword>
<dbReference type="GO" id="GO:0006826">
    <property type="term" value="P:iron ion transport"/>
    <property type="evidence" value="ECO:0007669"/>
    <property type="project" value="UniProtKB-KW"/>
</dbReference>
<dbReference type="GO" id="GO:0016887">
    <property type="term" value="F:ATP hydrolysis activity"/>
    <property type="evidence" value="ECO:0007669"/>
    <property type="project" value="InterPro"/>
</dbReference>
<sequence>MLVTEELSYRHSDSFGLSSIDLHIKQGEIVSLIGPNGSGKSTFLRLISRLITPGSGEVLLNGERLKRMKSQEVARNLAMLPQMQDHQLDVTVGELVEFGRHPHRTAYGKLSQEDQEIIDWAIEVTNLGAYKNRLLHSLSGGERQRAWIAMAIAQRPKILLLDEPTTYLDISHQLEVMELVAELNESYGMTIVMVLHDINQAASYSDRMIVLKDGRVRFDGIPQCVLCKDMFHSIFEIDAEIFMKNGKCFFTPSKLRKGECHESRGRKETAN</sequence>
<comment type="subcellular location">
    <subcellularLocation>
        <location evidence="1">Cell membrane</location>
        <topology evidence="1">Peripheral membrane protein</topology>
    </subcellularLocation>
</comment>
<keyword evidence="9" id="KW-0472">Membrane</keyword>
<keyword evidence="8" id="KW-0406">Ion transport</keyword>
<dbReference type="Gene3D" id="3.40.50.300">
    <property type="entry name" value="P-loop containing nucleotide triphosphate hydrolases"/>
    <property type="match status" value="1"/>
</dbReference>
<dbReference type="InterPro" id="IPR051535">
    <property type="entry name" value="Siderophore_ABC-ATPase"/>
</dbReference>
<dbReference type="EMBL" id="FUYJ01000002">
    <property type="protein sequence ID" value="SKA95096.1"/>
    <property type="molecule type" value="Genomic_DNA"/>
</dbReference>
<dbReference type="PANTHER" id="PTHR42771:SF11">
    <property type="entry name" value="FERRICHROME TRANSPORT ATP-BINDING PROTEIN FHUC"/>
    <property type="match status" value="1"/>
</dbReference>
<evidence type="ECO:0000256" key="3">
    <source>
        <dbReference type="ARBA" id="ARBA00022475"/>
    </source>
</evidence>
<evidence type="ECO:0000259" key="10">
    <source>
        <dbReference type="PROSITE" id="PS50893"/>
    </source>
</evidence>
<evidence type="ECO:0000256" key="7">
    <source>
        <dbReference type="ARBA" id="ARBA00023004"/>
    </source>
</evidence>
<keyword evidence="4" id="KW-0410">Iron transport</keyword>
<dbReference type="PANTHER" id="PTHR42771">
    <property type="entry name" value="IRON(3+)-HYDROXAMATE IMPORT ATP-BINDING PROTEIN FHUC"/>
    <property type="match status" value="1"/>
</dbReference>
<evidence type="ECO:0000256" key="9">
    <source>
        <dbReference type="ARBA" id="ARBA00023136"/>
    </source>
</evidence>
<dbReference type="RefSeq" id="WP_078817178.1">
    <property type="nucleotide sequence ID" value="NZ_FUYJ01000002.1"/>
</dbReference>
<accession>A0A1T4XZZ5</accession>
<dbReference type="PROSITE" id="PS50893">
    <property type="entry name" value="ABC_TRANSPORTER_2"/>
    <property type="match status" value="1"/>
</dbReference>
<dbReference type="GO" id="GO:0005886">
    <property type="term" value="C:plasma membrane"/>
    <property type="evidence" value="ECO:0007669"/>
    <property type="project" value="UniProtKB-SubCell"/>
</dbReference>
<keyword evidence="2" id="KW-0813">Transport</keyword>
<name>A0A1T4XZZ5_9BACL</name>
<keyword evidence="3" id="KW-1003">Cell membrane</keyword>
<keyword evidence="5" id="KW-0547">Nucleotide-binding</keyword>
<dbReference type="InterPro" id="IPR003593">
    <property type="entry name" value="AAA+_ATPase"/>
</dbReference>
<evidence type="ECO:0000256" key="2">
    <source>
        <dbReference type="ARBA" id="ARBA00022448"/>
    </source>
</evidence>
<dbReference type="FunFam" id="3.40.50.300:FF:000134">
    <property type="entry name" value="Iron-enterobactin ABC transporter ATP-binding protein"/>
    <property type="match status" value="1"/>
</dbReference>
<reference evidence="12" key="1">
    <citation type="submission" date="2017-02" db="EMBL/GenBank/DDBJ databases">
        <authorList>
            <person name="Varghese N."/>
            <person name="Submissions S."/>
        </authorList>
    </citation>
    <scope>NUCLEOTIDE SEQUENCE [LARGE SCALE GENOMIC DNA]</scope>
    <source>
        <strain evidence="12">DSM 23966</strain>
    </source>
</reference>
<evidence type="ECO:0000256" key="1">
    <source>
        <dbReference type="ARBA" id="ARBA00004202"/>
    </source>
</evidence>
<dbReference type="Pfam" id="PF00005">
    <property type="entry name" value="ABC_tran"/>
    <property type="match status" value="1"/>
</dbReference>
<keyword evidence="12" id="KW-1185">Reference proteome</keyword>
<dbReference type="InterPro" id="IPR027417">
    <property type="entry name" value="P-loop_NTPase"/>
</dbReference>
<evidence type="ECO:0000256" key="4">
    <source>
        <dbReference type="ARBA" id="ARBA00022496"/>
    </source>
</evidence>